<accession>A0ABV6DII2</accession>
<gene>
    <name evidence="1" type="ORF">ACFFK0_08270</name>
</gene>
<comment type="caution">
    <text evidence="1">The sequence shown here is derived from an EMBL/GenBank/DDBJ whole genome shotgun (WGS) entry which is preliminary data.</text>
</comment>
<dbReference type="RefSeq" id="WP_377469628.1">
    <property type="nucleotide sequence ID" value="NZ_JBHLWN010000031.1"/>
</dbReference>
<name>A0ABV6DII2_9BACL</name>
<dbReference type="EMBL" id="JBHLWN010000031">
    <property type="protein sequence ID" value="MFC0212455.1"/>
    <property type="molecule type" value="Genomic_DNA"/>
</dbReference>
<protein>
    <recommendedName>
        <fullName evidence="3">HNH endonuclease</fullName>
    </recommendedName>
</protein>
<keyword evidence="2" id="KW-1185">Reference proteome</keyword>
<dbReference type="Proteomes" id="UP001589776">
    <property type="component" value="Unassembled WGS sequence"/>
</dbReference>
<evidence type="ECO:0000313" key="2">
    <source>
        <dbReference type="Proteomes" id="UP001589776"/>
    </source>
</evidence>
<proteinExistence type="predicted"/>
<sequence>MDIWSADNKIYFREDGMKSLGYTDFDEGLFEKIKAVNWSVAKGRYLYSSTLKRSLHQVVMAHWYGEDAFAESRKRGFIVEHHNNEGFDCQISNLSFAPDRINKSKAFTYDQDRLDVMSKMAVNFYKDFKSQRYQITIGFNKSHYLVIPKQNKAINVTAIYLLYNDDFYRTLTDATTLIHEMRMYGQVKLSNLRYEKMQYEEAILVELEPGKEDALFFEHEGKFVIRLGTEHAIINAISPNQNLYSNDDEKES</sequence>
<reference evidence="1 2" key="1">
    <citation type="submission" date="2024-09" db="EMBL/GenBank/DDBJ databases">
        <authorList>
            <person name="Sun Q."/>
            <person name="Mori K."/>
        </authorList>
    </citation>
    <scope>NUCLEOTIDE SEQUENCE [LARGE SCALE GENOMIC DNA]</scope>
    <source>
        <strain evidence="1 2">CCM 7759</strain>
    </source>
</reference>
<evidence type="ECO:0008006" key="3">
    <source>
        <dbReference type="Google" id="ProtNLM"/>
    </source>
</evidence>
<organism evidence="1 2">
    <name type="scientific">Paenibacillus chartarius</name>
    <dbReference type="NCBI Taxonomy" id="747481"/>
    <lineage>
        <taxon>Bacteria</taxon>
        <taxon>Bacillati</taxon>
        <taxon>Bacillota</taxon>
        <taxon>Bacilli</taxon>
        <taxon>Bacillales</taxon>
        <taxon>Paenibacillaceae</taxon>
        <taxon>Paenibacillus</taxon>
    </lineage>
</organism>
<evidence type="ECO:0000313" key="1">
    <source>
        <dbReference type="EMBL" id="MFC0212455.1"/>
    </source>
</evidence>